<organism evidence="1 2">
    <name type="scientific">Araneus ventricosus</name>
    <name type="common">Orbweaver spider</name>
    <name type="synonym">Epeira ventricosa</name>
    <dbReference type="NCBI Taxonomy" id="182803"/>
    <lineage>
        <taxon>Eukaryota</taxon>
        <taxon>Metazoa</taxon>
        <taxon>Ecdysozoa</taxon>
        <taxon>Arthropoda</taxon>
        <taxon>Chelicerata</taxon>
        <taxon>Arachnida</taxon>
        <taxon>Araneae</taxon>
        <taxon>Araneomorphae</taxon>
        <taxon>Entelegynae</taxon>
        <taxon>Araneoidea</taxon>
        <taxon>Araneidae</taxon>
        <taxon>Araneus</taxon>
    </lineage>
</organism>
<dbReference type="InterPro" id="IPR036397">
    <property type="entry name" value="RNaseH_sf"/>
</dbReference>
<keyword evidence="2" id="KW-1185">Reference proteome</keyword>
<evidence type="ECO:0000313" key="1">
    <source>
        <dbReference type="EMBL" id="GBM47399.1"/>
    </source>
</evidence>
<dbReference type="EMBL" id="BGPR01001178">
    <property type="protein sequence ID" value="GBM47399.1"/>
    <property type="molecule type" value="Genomic_DNA"/>
</dbReference>
<gene>
    <name evidence="1" type="ORF">AVEN_257993_1</name>
</gene>
<evidence type="ECO:0008006" key="3">
    <source>
        <dbReference type="Google" id="ProtNLM"/>
    </source>
</evidence>
<evidence type="ECO:0000313" key="2">
    <source>
        <dbReference type="Proteomes" id="UP000499080"/>
    </source>
</evidence>
<comment type="caution">
    <text evidence="1">The sequence shown here is derived from an EMBL/GenBank/DDBJ whole genome shotgun (WGS) entry which is preliminary data.</text>
</comment>
<sequence length="113" mass="12870">MTESEISCRMQVVYGEALCTNGVSSFGVADKTLWTSSPWTGTRNRCQNDLSCLRWEVFDHSPYSPDLSPFDCHMFGPLKIKRFVMLWKSDSNINLRPFSYSASKTVFHIGTFA</sequence>
<dbReference type="AlphaFoldDB" id="A0A4Y2G485"/>
<dbReference type="GO" id="GO:0003676">
    <property type="term" value="F:nucleic acid binding"/>
    <property type="evidence" value="ECO:0007669"/>
    <property type="project" value="InterPro"/>
</dbReference>
<protein>
    <recommendedName>
        <fullName evidence="3">Tc1-like transposase DDE domain-containing protein</fullName>
    </recommendedName>
</protein>
<proteinExistence type="predicted"/>
<dbReference type="Proteomes" id="UP000499080">
    <property type="component" value="Unassembled WGS sequence"/>
</dbReference>
<dbReference type="Gene3D" id="3.30.420.10">
    <property type="entry name" value="Ribonuclease H-like superfamily/Ribonuclease H"/>
    <property type="match status" value="1"/>
</dbReference>
<accession>A0A4Y2G485</accession>
<reference evidence="1 2" key="1">
    <citation type="journal article" date="2019" name="Sci. Rep.">
        <title>Orb-weaving spider Araneus ventricosus genome elucidates the spidroin gene catalogue.</title>
        <authorList>
            <person name="Kono N."/>
            <person name="Nakamura H."/>
            <person name="Ohtoshi R."/>
            <person name="Moran D.A.P."/>
            <person name="Shinohara A."/>
            <person name="Yoshida Y."/>
            <person name="Fujiwara M."/>
            <person name="Mori M."/>
            <person name="Tomita M."/>
            <person name="Arakawa K."/>
        </authorList>
    </citation>
    <scope>NUCLEOTIDE SEQUENCE [LARGE SCALE GENOMIC DNA]</scope>
</reference>
<name>A0A4Y2G485_ARAVE</name>